<dbReference type="AlphaFoldDB" id="A0AAQ3QKG1"/>
<dbReference type="GO" id="GO:0000226">
    <property type="term" value="P:microtubule cytoskeleton organization"/>
    <property type="evidence" value="ECO:0007669"/>
    <property type="project" value="TreeGrafter"/>
</dbReference>
<dbReference type="InterPro" id="IPR011989">
    <property type="entry name" value="ARM-like"/>
</dbReference>
<evidence type="ECO:0000313" key="3">
    <source>
        <dbReference type="EMBL" id="WOL16011.1"/>
    </source>
</evidence>
<dbReference type="PANTHER" id="PTHR21567:SF65">
    <property type="entry name" value="ARM REPEAT SUPERFAMILY PROTEIN"/>
    <property type="match status" value="1"/>
</dbReference>
<dbReference type="Gene3D" id="1.25.10.10">
    <property type="entry name" value="Leucine-rich Repeat Variant"/>
    <property type="match status" value="1"/>
</dbReference>
<dbReference type="Pfam" id="PF12348">
    <property type="entry name" value="CLASP_N"/>
    <property type="match status" value="1"/>
</dbReference>
<evidence type="ECO:0000259" key="2">
    <source>
        <dbReference type="SMART" id="SM01349"/>
    </source>
</evidence>
<feature type="region of interest" description="Disordered" evidence="1">
    <location>
        <begin position="16"/>
        <end position="50"/>
    </location>
</feature>
<dbReference type="EMBL" id="CP136897">
    <property type="protein sequence ID" value="WOL16011.1"/>
    <property type="molecule type" value="Genomic_DNA"/>
</dbReference>
<proteinExistence type="predicted"/>
<protein>
    <submittedName>
        <fullName evidence="3">Protein FAM179A-like</fullName>
    </submittedName>
</protein>
<dbReference type="Proteomes" id="UP001327560">
    <property type="component" value="Chromosome 8"/>
</dbReference>
<reference evidence="3 4" key="1">
    <citation type="submission" date="2023-10" db="EMBL/GenBank/DDBJ databases">
        <title>Chromosome-scale genome assembly provides insights into flower coloration mechanisms of Canna indica.</title>
        <authorList>
            <person name="Li C."/>
        </authorList>
    </citation>
    <scope>NUCLEOTIDE SEQUENCE [LARGE SCALE GENOMIC DNA]</scope>
    <source>
        <tissue evidence="3">Flower</tissue>
    </source>
</reference>
<dbReference type="SMART" id="SM01349">
    <property type="entry name" value="TOG"/>
    <property type="match status" value="1"/>
</dbReference>
<evidence type="ECO:0000313" key="4">
    <source>
        <dbReference type="Proteomes" id="UP001327560"/>
    </source>
</evidence>
<keyword evidence="4" id="KW-1185">Reference proteome</keyword>
<name>A0AAQ3QKG1_9LILI</name>
<dbReference type="InterPro" id="IPR016024">
    <property type="entry name" value="ARM-type_fold"/>
</dbReference>
<dbReference type="PANTHER" id="PTHR21567">
    <property type="entry name" value="CLASP"/>
    <property type="match status" value="1"/>
</dbReference>
<gene>
    <name evidence="3" type="ORF">Cni_G24793</name>
</gene>
<organism evidence="3 4">
    <name type="scientific">Canna indica</name>
    <name type="common">Indian-shot</name>
    <dbReference type="NCBI Taxonomy" id="4628"/>
    <lineage>
        <taxon>Eukaryota</taxon>
        <taxon>Viridiplantae</taxon>
        <taxon>Streptophyta</taxon>
        <taxon>Embryophyta</taxon>
        <taxon>Tracheophyta</taxon>
        <taxon>Spermatophyta</taxon>
        <taxon>Magnoliopsida</taxon>
        <taxon>Liliopsida</taxon>
        <taxon>Zingiberales</taxon>
        <taxon>Cannaceae</taxon>
        <taxon>Canna</taxon>
    </lineage>
</organism>
<dbReference type="InterPro" id="IPR024395">
    <property type="entry name" value="CLASP_N_dom"/>
</dbReference>
<evidence type="ECO:0000256" key="1">
    <source>
        <dbReference type="SAM" id="MobiDB-lite"/>
    </source>
</evidence>
<dbReference type="GO" id="GO:0005881">
    <property type="term" value="C:cytoplasmic microtubule"/>
    <property type="evidence" value="ECO:0007669"/>
    <property type="project" value="TreeGrafter"/>
</dbReference>
<feature type="domain" description="TOG" evidence="2">
    <location>
        <begin position="63"/>
        <end position="285"/>
    </location>
</feature>
<dbReference type="InterPro" id="IPR034085">
    <property type="entry name" value="TOG"/>
</dbReference>
<dbReference type="GO" id="GO:0008017">
    <property type="term" value="F:microtubule binding"/>
    <property type="evidence" value="ECO:0007669"/>
    <property type="project" value="TreeGrafter"/>
</dbReference>
<sequence length="308" mass="33679">MALRSLDNALPLSVERPKKVAASPLSAKKPALAGVSRGSRLNDENTPPPPAMEQSVEYIASEQLTPLPNSEIKITVLLDELGSKDWMKVCEALNDLRRMALHHTSLLVPILEEVVAVIVKAMKSPRSALCKTSIMASADIFQSLGQHLLSTTEENAFERLLLQLLLKASQDKKFVCEEAEKALEKMAISMSPLPLLRKLQCYANHANHRVRAKAAVAMSKCISVLGIEAMKQFGIVTLLQVAAELLNDRLPETREAARSIISSIHDKFLSDIGAESKDESSATESWNNFCSSNLSPVVAQLIAKIFSL</sequence>
<accession>A0AAQ3QKG1</accession>
<dbReference type="SUPFAM" id="SSF48371">
    <property type="entry name" value="ARM repeat"/>
    <property type="match status" value="1"/>
</dbReference>